<feature type="domain" description="Terminase large subunit GpA endonuclease" evidence="2">
    <location>
        <begin position="322"/>
        <end position="602"/>
    </location>
</feature>
<dbReference type="GO" id="GO:0016887">
    <property type="term" value="F:ATP hydrolysis activity"/>
    <property type="evidence" value="ECO:0007669"/>
    <property type="project" value="InterPro"/>
</dbReference>
<organism evidence="3 4">
    <name type="scientific">Serratia rubidaea</name>
    <name type="common">Serratia marinorubra</name>
    <dbReference type="NCBI Taxonomy" id="61652"/>
    <lineage>
        <taxon>Bacteria</taxon>
        <taxon>Pseudomonadati</taxon>
        <taxon>Pseudomonadota</taxon>
        <taxon>Gammaproteobacteria</taxon>
        <taxon>Enterobacterales</taxon>
        <taxon>Yersiniaceae</taxon>
        <taxon>Serratia</taxon>
    </lineage>
</organism>
<dbReference type="InterPro" id="IPR008866">
    <property type="entry name" value="Phage_lambda_GpA-like"/>
</dbReference>
<evidence type="ECO:0000313" key="3">
    <source>
        <dbReference type="EMBL" id="VEA68472.1"/>
    </source>
</evidence>
<sequence>MNISNRQINRLGHWIASGLRSLFRPVPLTAVEWANEYYYLPKESSYQEGRWETMPFQVAIMNAMGSDDIREVNLIKSARVGYSKMLLGVVAYFLQHKQRNGLLWQPTDGDAENFMKSHVEPTIRDVPSLLAMAPWYGKKNRDNTLSMKRFSNGRGFWCLGGKAAKNYREKSVDFVGYDELAAFDEDIEKEGSPTFLGDKRIEGSVWPKSIRGSTPKIRGICQIERAAKESGHLMRFHVKCPHCGEEQYLKFGDRDTPYGFKWESGKPKTVFYLCEHHGCVIRQQELDFSDARYICEYTGIYTQDGLRWFESTGKEIDPPESVSFHIWTAYSPFTTWVQIVKDFRKTKGDPGKLKTFTNTTLGETWVEEVGERPLPETLLELAEHYRGDVPERAVYLTAGIDSQLDRYEMRVWGWGPGEEAFLIDRVLIMGRHDEEDTLLRVDNAINKQYKLADGTVMTIGRVCWDTGGIDPMIVYRRSKKLGLFRVIPIKGASVYGKPVANMPRKRNNAGVYLTEVGTDVAKEVIYSRYKLVKPEDGSPLPGLIHYPNNPDVFDLTEAEQLTAEELIEKYEKGKIKLLWDSKGRRNEALDCFVYALAALRISVSRWQLDLELLLESRQSSRGVMVGGITKSWPHWRKNWEDNVATKAQLDEARKALHDLLTGKRVASIQKDGRSITFTSATLSELQAYITNLENELGLISRRRRPAGFGV</sequence>
<dbReference type="PANTHER" id="PTHR34413">
    <property type="entry name" value="PROPHAGE TAIL FIBER ASSEMBLY PROTEIN HOMOLOG TFAE-RELATED-RELATED"/>
    <property type="match status" value="1"/>
</dbReference>
<evidence type="ECO:0000259" key="1">
    <source>
        <dbReference type="Pfam" id="PF05876"/>
    </source>
</evidence>
<gene>
    <name evidence="3" type="ORF">NCTC9419_00453</name>
</gene>
<dbReference type="GO" id="GO:0005524">
    <property type="term" value="F:ATP binding"/>
    <property type="evidence" value="ECO:0007669"/>
    <property type="project" value="InterPro"/>
</dbReference>
<dbReference type="HAMAP" id="MF_04144">
    <property type="entry name" value="TERL_LAMBDA"/>
    <property type="match status" value="1"/>
</dbReference>
<evidence type="ECO:0000259" key="2">
    <source>
        <dbReference type="Pfam" id="PF20454"/>
    </source>
</evidence>
<dbReference type="InterPro" id="IPR046454">
    <property type="entry name" value="GpA_endonuclease"/>
</dbReference>
<dbReference type="EMBL" id="LR134155">
    <property type="protein sequence ID" value="VEA68472.1"/>
    <property type="molecule type" value="Genomic_DNA"/>
</dbReference>
<feature type="domain" description="Phage terminase large subunit GpA ATPase" evidence="1">
    <location>
        <begin position="46"/>
        <end position="285"/>
    </location>
</feature>
<reference evidence="3 4" key="1">
    <citation type="submission" date="2018-12" db="EMBL/GenBank/DDBJ databases">
        <authorList>
            <consortium name="Pathogen Informatics"/>
        </authorList>
    </citation>
    <scope>NUCLEOTIDE SEQUENCE [LARGE SCALE GENOMIC DNA]</scope>
    <source>
        <strain evidence="3 4">NCTC9419</strain>
    </source>
</reference>
<dbReference type="Pfam" id="PF05876">
    <property type="entry name" value="GpA_ATPase"/>
    <property type="match status" value="1"/>
</dbReference>
<evidence type="ECO:0000313" key="4">
    <source>
        <dbReference type="Proteomes" id="UP000271603"/>
    </source>
</evidence>
<accession>A0A3S4FNV3</accession>
<dbReference type="Pfam" id="PF02831">
    <property type="entry name" value="gpW"/>
    <property type="match status" value="1"/>
</dbReference>
<dbReference type="InterPro" id="IPR051220">
    <property type="entry name" value="TFA_Chaperone"/>
</dbReference>
<dbReference type="InterPro" id="IPR046453">
    <property type="entry name" value="GpA_ATPase"/>
</dbReference>
<proteinExistence type="inferred from homology"/>
<dbReference type="Gene3D" id="3.30.1580.10">
    <property type="entry name" value="Head-to-tail joining protein W"/>
    <property type="match status" value="1"/>
</dbReference>
<dbReference type="InterPro" id="IPR036626">
    <property type="entry name" value="GpW_sf"/>
</dbReference>
<name>A0A3S4FNV3_SERRU</name>
<dbReference type="PANTHER" id="PTHR34413:SF2">
    <property type="entry name" value="PROPHAGE TAIL FIBER ASSEMBLY PROTEIN HOMOLOG TFAE-RELATED"/>
    <property type="match status" value="1"/>
</dbReference>
<dbReference type="Pfam" id="PF20454">
    <property type="entry name" value="GpA_nuclease"/>
    <property type="match status" value="1"/>
</dbReference>
<dbReference type="InterPro" id="IPR004174">
    <property type="entry name" value="GpW"/>
</dbReference>
<dbReference type="GO" id="GO:0019058">
    <property type="term" value="P:viral life cycle"/>
    <property type="evidence" value="ECO:0007669"/>
    <property type="project" value="InterPro"/>
</dbReference>
<dbReference type="GO" id="GO:0004519">
    <property type="term" value="F:endonuclease activity"/>
    <property type="evidence" value="ECO:0007669"/>
    <property type="project" value="InterPro"/>
</dbReference>
<dbReference type="AlphaFoldDB" id="A0A3S4FNV3"/>
<protein>
    <submittedName>
        <fullName evidence="3">Bacteriophage tail assembly protein</fullName>
    </submittedName>
</protein>
<dbReference type="Proteomes" id="UP000271603">
    <property type="component" value="Chromosome"/>
</dbReference>
<dbReference type="SUPFAM" id="SSF64210">
    <property type="entry name" value="Head-to-tail joining protein W, gpW"/>
    <property type="match status" value="1"/>
</dbReference>